<evidence type="ECO:0000313" key="3">
    <source>
        <dbReference type="EMBL" id="CAF1646788.1"/>
    </source>
</evidence>
<dbReference type="AlphaFoldDB" id="A0A816EJE0"/>
<dbReference type="PANTHER" id="PTHR21301:SF10">
    <property type="entry name" value="REVERSE TRANSCRIPTASE DOMAIN-CONTAINING PROTEIN"/>
    <property type="match status" value="1"/>
</dbReference>
<organism evidence="3 4">
    <name type="scientific">Rotaria sordida</name>
    <dbReference type="NCBI Taxonomy" id="392033"/>
    <lineage>
        <taxon>Eukaryota</taxon>
        <taxon>Metazoa</taxon>
        <taxon>Spiralia</taxon>
        <taxon>Gnathifera</taxon>
        <taxon>Rotifera</taxon>
        <taxon>Eurotatoria</taxon>
        <taxon>Bdelloidea</taxon>
        <taxon>Philodinida</taxon>
        <taxon>Philodinidae</taxon>
        <taxon>Rotaria</taxon>
    </lineage>
</organism>
<feature type="compositionally biased region" description="Polar residues" evidence="1">
    <location>
        <begin position="17"/>
        <end position="30"/>
    </location>
</feature>
<dbReference type="EMBL" id="CAJNOL010009974">
    <property type="protein sequence ID" value="CAF1646788.1"/>
    <property type="molecule type" value="Genomic_DNA"/>
</dbReference>
<evidence type="ECO:0008006" key="5">
    <source>
        <dbReference type="Google" id="ProtNLM"/>
    </source>
</evidence>
<sequence length="608" mass="70759">QARTTTEVPIINEHVVNNNTKTRGNNQRQISFSDFEKEEENDNEKSPSLNKDKRKCKSYLQTFKILAYLKDRVNKDNKIKLDFKDVFNEVCEYAKNTIETYDSWVCNHYEAQVWQHIYDLGKEKDHWAKEVVNTTYTREAKINVSMCEKKLAQLTTTCFDADNIITRNMRELSSKTATVATQRVHDLILDYVKEATQGLAKISINRIRRASIEKDERDALKTFENVASEQQKMYAKTFCKPALINYHKKKKNFELVAAHISYDIIPKILPQYDFNLPVDENSLTSEQTQEYRKSINNLSKDFRLKATELYLKIVKEEYEFQKERLQKLIDDFPQDRYEVPSTQIDTNIVVDDEDDDEEPLENGVFTQKPLSKRQETINNQKATQTVIRKTDKSKVFHLGKLDDYKVKAQTYMINTKAYQDLGTVNPLESLVERTNNFLYGLWVNKHITQKQYENFKVGKDEAELAHLYFLPKAHKPGTPLRPIMSGLKSPTIEISRWLDSLLRPLFDRLTINTTVKNGLQLIQQVERWSATYLTRATSFVTMDVTDLYTMIPQEGGVTAIKKLMEASGLKQIDGVKKEIQGNGFFHSNPGQAILQWYIPLHHFKGRKI</sequence>
<dbReference type="Proteomes" id="UP000663870">
    <property type="component" value="Unassembled WGS sequence"/>
</dbReference>
<feature type="non-terminal residue" evidence="3">
    <location>
        <position position="1"/>
    </location>
</feature>
<feature type="region of interest" description="Disordered" evidence="1">
    <location>
        <begin position="17"/>
        <end position="51"/>
    </location>
</feature>
<dbReference type="Proteomes" id="UP000663854">
    <property type="component" value="Unassembled WGS sequence"/>
</dbReference>
<evidence type="ECO:0000256" key="1">
    <source>
        <dbReference type="SAM" id="MobiDB-lite"/>
    </source>
</evidence>
<evidence type="ECO:0000313" key="4">
    <source>
        <dbReference type="Proteomes" id="UP000663870"/>
    </source>
</evidence>
<keyword evidence="4" id="KW-1185">Reference proteome</keyword>
<evidence type="ECO:0000313" key="2">
    <source>
        <dbReference type="EMBL" id="CAF1476775.1"/>
    </source>
</evidence>
<gene>
    <name evidence="3" type="ORF">JXQ802_LOCUS54001</name>
    <name evidence="2" type="ORF">PYM288_LOCUS37582</name>
</gene>
<reference evidence="3" key="1">
    <citation type="submission" date="2021-02" db="EMBL/GenBank/DDBJ databases">
        <authorList>
            <person name="Nowell W R."/>
        </authorList>
    </citation>
    <scope>NUCLEOTIDE SEQUENCE</scope>
</reference>
<dbReference type="EMBL" id="CAJNOH010008290">
    <property type="protein sequence ID" value="CAF1476775.1"/>
    <property type="molecule type" value="Genomic_DNA"/>
</dbReference>
<proteinExistence type="predicted"/>
<accession>A0A816EJE0</accession>
<name>A0A816EJE0_9BILA</name>
<dbReference type="PANTHER" id="PTHR21301">
    <property type="entry name" value="REVERSE TRANSCRIPTASE"/>
    <property type="match status" value="1"/>
</dbReference>
<comment type="caution">
    <text evidence="3">The sequence shown here is derived from an EMBL/GenBank/DDBJ whole genome shotgun (WGS) entry which is preliminary data.</text>
</comment>
<protein>
    <recommendedName>
        <fullName evidence="5">Reverse transcriptase domain-containing protein</fullName>
    </recommendedName>
</protein>